<sequence length="128" mass="15032">MDTQKSPVQHRTQGQLHTFTQDIVSSSILHHISFQLPSIHILRDNCPQSLQWRYKFIMFASRFRRRYQLDHYHHGRLNSLPSAKMFTDPLLQPSRSIVKPKKLEVFGEGEIELGDVRSNGRCRLSYRG</sequence>
<protein>
    <submittedName>
        <fullName evidence="1">Uncharacterized protein</fullName>
    </submittedName>
</protein>
<reference evidence="1" key="1">
    <citation type="submission" date="2023-04" db="EMBL/GenBank/DDBJ databases">
        <authorList>
            <person name="Vijverberg K."/>
            <person name="Xiong W."/>
            <person name="Schranz E."/>
        </authorList>
    </citation>
    <scope>NUCLEOTIDE SEQUENCE</scope>
</reference>
<dbReference type="AlphaFoldDB" id="A0AA35Y9W6"/>
<evidence type="ECO:0000313" key="1">
    <source>
        <dbReference type="EMBL" id="CAI9266162.1"/>
    </source>
</evidence>
<name>A0AA35Y9W6_LACSI</name>
<gene>
    <name evidence="1" type="ORF">LSALG_LOCUS6732</name>
</gene>
<accession>A0AA35Y9W6</accession>
<evidence type="ECO:0000313" key="2">
    <source>
        <dbReference type="Proteomes" id="UP001177003"/>
    </source>
</evidence>
<organism evidence="1 2">
    <name type="scientific">Lactuca saligna</name>
    <name type="common">Willowleaf lettuce</name>
    <dbReference type="NCBI Taxonomy" id="75948"/>
    <lineage>
        <taxon>Eukaryota</taxon>
        <taxon>Viridiplantae</taxon>
        <taxon>Streptophyta</taxon>
        <taxon>Embryophyta</taxon>
        <taxon>Tracheophyta</taxon>
        <taxon>Spermatophyta</taxon>
        <taxon>Magnoliopsida</taxon>
        <taxon>eudicotyledons</taxon>
        <taxon>Gunneridae</taxon>
        <taxon>Pentapetalae</taxon>
        <taxon>asterids</taxon>
        <taxon>campanulids</taxon>
        <taxon>Asterales</taxon>
        <taxon>Asteraceae</taxon>
        <taxon>Cichorioideae</taxon>
        <taxon>Cichorieae</taxon>
        <taxon>Lactucinae</taxon>
        <taxon>Lactuca</taxon>
    </lineage>
</organism>
<keyword evidence="2" id="KW-1185">Reference proteome</keyword>
<proteinExistence type="predicted"/>
<dbReference type="EMBL" id="OX465086">
    <property type="protein sequence ID" value="CAI9266162.1"/>
    <property type="molecule type" value="Genomic_DNA"/>
</dbReference>
<dbReference type="Proteomes" id="UP001177003">
    <property type="component" value="Chromosome 0"/>
</dbReference>